<accession>L8JPP2</accession>
<dbReference type="STRING" id="1237149.C900_03214"/>
<comment type="caution">
    <text evidence="1">The sequence shown here is derived from an EMBL/GenBank/DDBJ whole genome shotgun (WGS) entry which is preliminary data.</text>
</comment>
<dbReference type="AlphaFoldDB" id="L8JPP2"/>
<reference evidence="1 2" key="1">
    <citation type="submission" date="2012-12" db="EMBL/GenBank/DDBJ databases">
        <title>Genome assembly of Fulvivirga imtechensis AK7.</title>
        <authorList>
            <person name="Nupur N."/>
            <person name="Khatri I."/>
            <person name="Kumar R."/>
            <person name="Subramanian S."/>
            <person name="Pinnaka A."/>
        </authorList>
    </citation>
    <scope>NUCLEOTIDE SEQUENCE [LARGE SCALE GENOMIC DNA]</scope>
    <source>
        <strain evidence="1 2">AK7</strain>
    </source>
</reference>
<protein>
    <submittedName>
        <fullName evidence="1">Uncharacterized protein</fullName>
    </submittedName>
</protein>
<gene>
    <name evidence="1" type="ORF">C900_03214</name>
</gene>
<sequence length="42" mass="4909">MGNLPLFSHQKIVYLGRLIENGNLLAPAYTNEWKTYKDMVLR</sequence>
<dbReference type="EMBL" id="AMZN01000047">
    <property type="protein sequence ID" value="ELR70931.1"/>
    <property type="molecule type" value="Genomic_DNA"/>
</dbReference>
<organism evidence="1 2">
    <name type="scientific">Fulvivirga imtechensis AK7</name>
    <dbReference type="NCBI Taxonomy" id="1237149"/>
    <lineage>
        <taxon>Bacteria</taxon>
        <taxon>Pseudomonadati</taxon>
        <taxon>Bacteroidota</taxon>
        <taxon>Cytophagia</taxon>
        <taxon>Cytophagales</taxon>
        <taxon>Fulvivirgaceae</taxon>
        <taxon>Fulvivirga</taxon>
    </lineage>
</organism>
<keyword evidence="2" id="KW-1185">Reference proteome</keyword>
<proteinExistence type="predicted"/>
<evidence type="ECO:0000313" key="1">
    <source>
        <dbReference type="EMBL" id="ELR70931.1"/>
    </source>
</evidence>
<name>L8JPP2_9BACT</name>
<dbReference type="Proteomes" id="UP000011135">
    <property type="component" value="Unassembled WGS sequence"/>
</dbReference>
<evidence type="ECO:0000313" key="2">
    <source>
        <dbReference type="Proteomes" id="UP000011135"/>
    </source>
</evidence>